<dbReference type="AlphaFoldDB" id="A0A5M9MSA7"/>
<sequence length="504" mass="57256">MPIDPTSLIYSALTAVLNYFAAWVYLFAGPSIIQGGFEKAKGQPFEVFAPDSRYVFVSSAKHIKEVDSAPDTVLSLHAASDQVSLFLPWFGANVVDMSISDTEQMLQAKYTMHGFKWFDHRGTKGIGYVRAVRTLLTRNLPQILPDLRVLLRNRFTEMRKEHPIVDGNCQSPVYEMILKLVVLANADSIFSSELSKNEAFMTSALAYIEETMMSAEIIRLMPHVLAPVVGRLISGRLHSHQIVFNTLLPIVEQRCQEREMAKLGHAVPQHMDCIQWILESSPRKQPCSAEHVVHELMAIWFGSVHALSTTITFAIHDLCLHPEYIDPLRNEIETQYDEFERTGQGLPLLDSFIKESARLTPVESMSTRRYVLQPFSLSNGAKLSVGDWVCTPVRSLMQHPDNYPEPLTFNGFRFVDPHILPGRFHPLQPKPSRLTDVDNTWHVWGTNRLACPGRFYAAAVIKVLLSQIIRDYDCQLVDPDARRWFSWRSSMLPSKTSMVVFTPR</sequence>
<comment type="subcellular location">
    <subcellularLocation>
        <location evidence="2">Membrane</location>
    </subcellularLocation>
</comment>
<evidence type="ECO:0008006" key="16">
    <source>
        <dbReference type="Google" id="ProtNLM"/>
    </source>
</evidence>
<dbReference type="Gene3D" id="1.10.630.10">
    <property type="entry name" value="Cytochrome P450"/>
    <property type="match status" value="1"/>
</dbReference>
<dbReference type="GO" id="GO:0016020">
    <property type="term" value="C:membrane"/>
    <property type="evidence" value="ECO:0007669"/>
    <property type="project" value="UniProtKB-SubCell"/>
</dbReference>
<dbReference type="InterPro" id="IPR001128">
    <property type="entry name" value="Cyt_P450"/>
</dbReference>
<protein>
    <recommendedName>
        <fullName evidence="16">Cytochrome P450</fullName>
    </recommendedName>
</protein>
<proteinExistence type="inferred from homology"/>
<accession>A0A5M9MSA7</accession>
<evidence type="ECO:0000256" key="11">
    <source>
        <dbReference type="ARBA" id="ARBA00023136"/>
    </source>
</evidence>
<keyword evidence="11 13" id="KW-0472">Membrane</keyword>
<evidence type="ECO:0000256" key="3">
    <source>
        <dbReference type="ARBA" id="ARBA00010617"/>
    </source>
</evidence>
<evidence type="ECO:0000256" key="13">
    <source>
        <dbReference type="SAM" id="Phobius"/>
    </source>
</evidence>
<dbReference type="Proteomes" id="UP000324241">
    <property type="component" value="Unassembled WGS sequence"/>
</dbReference>
<evidence type="ECO:0000256" key="8">
    <source>
        <dbReference type="ARBA" id="ARBA00023002"/>
    </source>
</evidence>
<feature type="transmembrane region" description="Helical" evidence="13">
    <location>
        <begin position="7"/>
        <end position="28"/>
    </location>
</feature>
<keyword evidence="8" id="KW-0560">Oxidoreductase</keyword>
<evidence type="ECO:0000256" key="1">
    <source>
        <dbReference type="ARBA" id="ARBA00001971"/>
    </source>
</evidence>
<dbReference type="VEuPathDB" id="FungiDB:EYZ11_004033"/>
<dbReference type="OrthoDB" id="1844152at2759"/>
<evidence type="ECO:0000256" key="5">
    <source>
        <dbReference type="ARBA" id="ARBA00022692"/>
    </source>
</evidence>
<organism evidence="14 15">
    <name type="scientific">Aspergillus tanneri</name>
    <dbReference type="NCBI Taxonomy" id="1220188"/>
    <lineage>
        <taxon>Eukaryota</taxon>
        <taxon>Fungi</taxon>
        <taxon>Dikarya</taxon>
        <taxon>Ascomycota</taxon>
        <taxon>Pezizomycotina</taxon>
        <taxon>Eurotiomycetes</taxon>
        <taxon>Eurotiomycetidae</taxon>
        <taxon>Eurotiales</taxon>
        <taxon>Aspergillaceae</taxon>
        <taxon>Aspergillus</taxon>
        <taxon>Aspergillus subgen. Circumdati</taxon>
    </lineage>
</organism>
<name>A0A5M9MSA7_9EURO</name>
<keyword evidence="7 13" id="KW-1133">Transmembrane helix</keyword>
<keyword evidence="5 13" id="KW-0812">Transmembrane</keyword>
<dbReference type="Pfam" id="PF00067">
    <property type="entry name" value="p450"/>
    <property type="match status" value="1"/>
</dbReference>
<comment type="cofactor">
    <cofactor evidence="1 12">
        <name>heme</name>
        <dbReference type="ChEBI" id="CHEBI:30413"/>
    </cofactor>
</comment>
<evidence type="ECO:0000256" key="12">
    <source>
        <dbReference type="PIRSR" id="PIRSR602403-1"/>
    </source>
</evidence>
<dbReference type="CDD" id="cd11041">
    <property type="entry name" value="CYP503A1-like"/>
    <property type="match status" value="1"/>
</dbReference>
<reference evidence="14 15" key="1">
    <citation type="submission" date="2019-08" db="EMBL/GenBank/DDBJ databases">
        <title>The genome sequence of a newly discovered highly antifungal drug resistant Aspergillus species, Aspergillus tanneri NIH 1004.</title>
        <authorList>
            <person name="Mounaud S."/>
            <person name="Singh I."/>
            <person name="Joardar V."/>
            <person name="Pakala S."/>
            <person name="Pakala S."/>
            <person name="Venepally P."/>
            <person name="Chung J.K."/>
            <person name="Losada L."/>
            <person name="Nierman W.C."/>
        </authorList>
    </citation>
    <scope>NUCLEOTIDE SEQUENCE [LARGE SCALE GENOMIC DNA]</scope>
    <source>
        <strain evidence="14 15">NIH1004</strain>
    </source>
</reference>
<feature type="binding site" description="axial binding residue" evidence="12">
    <location>
        <position position="451"/>
    </location>
    <ligand>
        <name>heme</name>
        <dbReference type="ChEBI" id="CHEBI:30413"/>
    </ligand>
    <ligandPart>
        <name>Fe</name>
        <dbReference type="ChEBI" id="CHEBI:18248"/>
    </ligandPart>
</feature>
<dbReference type="GO" id="GO:0019748">
    <property type="term" value="P:secondary metabolic process"/>
    <property type="evidence" value="ECO:0007669"/>
    <property type="project" value="UniProtKB-ARBA"/>
</dbReference>
<dbReference type="GO" id="GO:0020037">
    <property type="term" value="F:heme binding"/>
    <property type="evidence" value="ECO:0007669"/>
    <property type="project" value="InterPro"/>
</dbReference>
<comment type="caution">
    <text evidence="14">The sequence shown here is derived from an EMBL/GenBank/DDBJ whole genome shotgun (WGS) entry which is preliminary data.</text>
</comment>
<evidence type="ECO:0000313" key="15">
    <source>
        <dbReference type="Proteomes" id="UP000324241"/>
    </source>
</evidence>
<dbReference type="RefSeq" id="XP_033428167.1">
    <property type="nucleotide sequence ID" value="XM_033569361.1"/>
</dbReference>
<keyword evidence="9 12" id="KW-0408">Iron</keyword>
<dbReference type="PANTHER" id="PTHR46206">
    <property type="entry name" value="CYTOCHROME P450"/>
    <property type="match status" value="1"/>
</dbReference>
<evidence type="ECO:0000256" key="2">
    <source>
        <dbReference type="ARBA" id="ARBA00004370"/>
    </source>
</evidence>
<comment type="similarity">
    <text evidence="3">Belongs to the cytochrome P450 family.</text>
</comment>
<dbReference type="GeneID" id="54327393"/>
<evidence type="ECO:0000256" key="9">
    <source>
        <dbReference type="ARBA" id="ARBA00023004"/>
    </source>
</evidence>
<dbReference type="EMBL" id="QUQM01000003">
    <property type="protein sequence ID" value="KAA8648806.1"/>
    <property type="molecule type" value="Genomic_DNA"/>
</dbReference>
<evidence type="ECO:0000256" key="10">
    <source>
        <dbReference type="ARBA" id="ARBA00023033"/>
    </source>
</evidence>
<dbReference type="InterPro" id="IPR002403">
    <property type="entry name" value="Cyt_P450_E_grp-IV"/>
</dbReference>
<dbReference type="PRINTS" id="PR00465">
    <property type="entry name" value="EP450IV"/>
</dbReference>
<dbReference type="PANTHER" id="PTHR46206:SF5">
    <property type="entry name" value="P450, PUTATIVE (EUROFUNG)-RELATED"/>
    <property type="match status" value="1"/>
</dbReference>
<gene>
    <name evidence="14" type="ORF">ATNIH1004_004691</name>
</gene>
<dbReference type="SUPFAM" id="SSF48264">
    <property type="entry name" value="Cytochrome P450"/>
    <property type="match status" value="1"/>
</dbReference>
<keyword evidence="6 12" id="KW-0479">Metal-binding</keyword>
<evidence type="ECO:0000256" key="7">
    <source>
        <dbReference type="ARBA" id="ARBA00022989"/>
    </source>
</evidence>
<evidence type="ECO:0000313" key="14">
    <source>
        <dbReference type="EMBL" id="KAA8648806.1"/>
    </source>
</evidence>
<evidence type="ECO:0000256" key="6">
    <source>
        <dbReference type="ARBA" id="ARBA00022723"/>
    </source>
</evidence>
<dbReference type="GO" id="GO:0004497">
    <property type="term" value="F:monooxygenase activity"/>
    <property type="evidence" value="ECO:0007669"/>
    <property type="project" value="UniProtKB-KW"/>
</dbReference>
<keyword evidence="4 12" id="KW-0349">Heme</keyword>
<dbReference type="GO" id="GO:0016705">
    <property type="term" value="F:oxidoreductase activity, acting on paired donors, with incorporation or reduction of molecular oxygen"/>
    <property type="evidence" value="ECO:0007669"/>
    <property type="project" value="InterPro"/>
</dbReference>
<dbReference type="InterPro" id="IPR036396">
    <property type="entry name" value="Cyt_P450_sf"/>
</dbReference>
<dbReference type="VEuPathDB" id="FungiDB:EYZ11_004027"/>
<keyword evidence="10" id="KW-0503">Monooxygenase</keyword>
<dbReference type="GO" id="GO:0005506">
    <property type="term" value="F:iron ion binding"/>
    <property type="evidence" value="ECO:0007669"/>
    <property type="project" value="InterPro"/>
</dbReference>
<evidence type="ECO:0000256" key="4">
    <source>
        <dbReference type="ARBA" id="ARBA00022617"/>
    </source>
</evidence>